<dbReference type="EMBL" id="ANIY01000060">
    <property type="protein sequence ID" value="ETP55149.1"/>
    <property type="molecule type" value="Genomic_DNA"/>
</dbReference>
<dbReference type="Proteomes" id="UP000018948">
    <property type="component" value="Unassembled WGS sequence"/>
</dbReference>
<comment type="caution">
    <text evidence="1">The sequence shown here is derived from an EMBL/GenBank/DDBJ whole genome shotgun (WGS) entry which is preliminary data.</text>
</comment>
<organism evidence="1 2">
    <name type="scientific">Phytophthora nicotianae P10297</name>
    <dbReference type="NCBI Taxonomy" id="1317064"/>
    <lineage>
        <taxon>Eukaryota</taxon>
        <taxon>Sar</taxon>
        <taxon>Stramenopiles</taxon>
        <taxon>Oomycota</taxon>
        <taxon>Peronosporomycetes</taxon>
        <taxon>Peronosporales</taxon>
        <taxon>Peronosporaceae</taxon>
        <taxon>Phytophthora</taxon>
    </lineage>
</organism>
<name>W3A9D5_PHYNI</name>
<protein>
    <submittedName>
        <fullName evidence="1">Uncharacterized protein</fullName>
    </submittedName>
</protein>
<accession>W3A9D5</accession>
<dbReference type="AlphaFoldDB" id="W3A9D5"/>
<feature type="non-terminal residue" evidence="1">
    <location>
        <position position="75"/>
    </location>
</feature>
<sequence length="75" mass="8582">MNAWLAKVLICPQNNAVDIFEIGQHIARCAYPPTVKLNERDKDVASYLAQVFVNLCLFIPELIIKTEVWLHRLSS</sequence>
<proteinExistence type="predicted"/>
<reference evidence="1 2" key="1">
    <citation type="submission" date="2013-11" db="EMBL/GenBank/DDBJ databases">
        <title>The Genome Sequence of Phytophthora parasitica P10297.</title>
        <authorList>
            <consortium name="The Broad Institute Genomics Platform"/>
            <person name="Russ C."/>
            <person name="Tyler B."/>
            <person name="Panabieres F."/>
            <person name="Shan W."/>
            <person name="Tripathy S."/>
            <person name="Grunwald N."/>
            <person name="Machado M."/>
            <person name="Johnson C.S."/>
            <person name="Walker B."/>
            <person name="Young S.K."/>
            <person name="Zeng Q."/>
            <person name="Gargeya S."/>
            <person name="Fitzgerald M."/>
            <person name="Haas B."/>
            <person name="Abouelleil A."/>
            <person name="Allen A.W."/>
            <person name="Alvarado L."/>
            <person name="Arachchi H.M."/>
            <person name="Berlin A.M."/>
            <person name="Chapman S.B."/>
            <person name="Gainer-Dewar J."/>
            <person name="Goldberg J."/>
            <person name="Griggs A."/>
            <person name="Gujja S."/>
            <person name="Hansen M."/>
            <person name="Howarth C."/>
            <person name="Imamovic A."/>
            <person name="Ireland A."/>
            <person name="Larimer J."/>
            <person name="McCowan C."/>
            <person name="Murphy C."/>
            <person name="Pearson M."/>
            <person name="Poon T.W."/>
            <person name="Priest M."/>
            <person name="Roberts A."/>
            <person name="Saif S."/>
            <person name="Shea T."/>
            <person name="Sisk P."/>
            <person name="Sykes S."/>
            <person name="Wortman J."/>
            <person name="Nusbaum C."/>
            <person name="Birren B."/>
        </authorList>
    </citation>
    <scope>NUCLEOTIDE SEQUENCE [LARGE SCALE GENOMIC DNA]</scope>
    <source>
        <strain evidence="1 2">P10297</strain>
    </source>
</reference>
<evidence type="ECO:0000313" key="1">
    <source>
        <dbReference type="EMBL" id="ETP55149.1"/>
    </source>
</evidence>
<evidence type="ECO:0000313" key="2">
    <source>
        <dbReference type="Proteomes" id="UP000018948"/>
    </source>
</evidence>
<gene>
    <name evidence="1" type="ORF">F442_00273</name>
</gene>